<protein>
    <submittedName>
        <fullName evidence="2">Uncharacterized protein</fullName>
    </submittedName>
</protein>
<dbReference type="InterPro" id="IPR043993">
    <property type="entry name" value="T4SS_pilin"/>
</dbReference>
<keyword evidence="1" id="KW-0812">Transmembrane</keyword>
<name>A0A1F4Y2V4_9BACT</name>
<keyword evidence="1" id="KW-0472">Membrane</keyword>
<reference evidence="2 3" key="1">
    <citation type="journal article" date="2016" name="Nat. Commun.">
        <title>Thousands of microbial genomes shed light on interconnected biogeochemical processes in an aquifer system.</title>
        <authorList>
            <person name="Anantharaman K."/>
            <person name="Brown C.T."/>
            <person name="Hug L.A."/>
            <person name="Sharon I."/>
            <person name="Castelle C.J."/>
            <person name="Probst A.J."/>
            <person name="Thomas B.C."/>
            <person name="Singh A."/>
            <person name="Wilkins M.J."/>
            <person name="Karaoz U."/>
            <person name="Brodie E.L."/>
            <person name="Williams K.H."/>
            <person name="Hubbard S.S."/>
            <person name="Banfield J.F."/>
        </authorList>
    </citation>
    <scope>NUCLEOTIDE SEQUENCE [LARGE SCALE GENOMIC DNA]</scope>
</reference>
<keyword evidence="1" id="KW-1133">Transmembrane helix</keyword>
<evidence type="ECO:0000313" key="3">
    <source>
        <dbReference type="Proteomes" id="UP000176568"/>
    </source>
</evidence>
<feature type="transmembrane region" description="Helical" evidence="1">
    <location>
        <begin position="56"/>
        <end position="75"/>
    </location>
</feature>
<proteinExistence type="predicted"/>
<organism evidence="2 3">
    <name type="scientific">Candidatus Adlerbacteria bacterium RIFOXYC1_FULL_48_26</name>
    <dbReference type="NCBI Taxonomy" id="1797247"/>
    <lineage>
        <taxon>Bacteria</taxon>
        <taxon>Candidatus Adleribacteriota</taxon>
    </lineage>
</organism>
<comment type="caution">
    <text evidence="2">The sequence shown here is derived from an EMBL/GenBank/DDBJ whole genome shotgun (WGS) entry which is preliminary data.</text>
</comment>
<dbReference type="EMBL" id="MEXB01000009">
    <property type="protein sequence ID" value="OGC88305.1"/>
    <property type="molecule type" value="Genomic_DNA"/>
</dbReference>
<gene>
    <name evidence="2" type="ORF">A2419_00380</name>
</gene>
<evidence type="ECO:0000256" key="1">
    <source>
        <dbReference type="SAM" id="Phobius"/>
    </source>
</evidence>
<dbReference type="Proteomes" id="UP000176568">
    <property type="component" value="Unassembled WGS sequence"/>
</dbReference>
<dbReference type="AlphaFoldDB" id="A0A1F4Y2V4"/>
<evidence type="ECO:0000313" key="2">
    <source>
        <dbReference type="EMBL" id="OGC88305.1"/>
    </source>
</evidence>
<dbReference type="Pfam" id="PF18895">
    <property type="entry name" value="T4SS_pilin"/>
    <property type="match status" value="1"/>
</dbReference>
<feature type="transmembrane region" description="Helical" evidence="1">
    <location>
        <begin position="12"/>
        <end position="36"/>
    </location>
</feature>
<accession>A0A1F4Y2V4</accession>
<sequence length="82" mass="8961">MGQLVQALNTVIINPLLVLLFAAGLAVFVFGVAEFFFKFNIRGDEHAKEDGKNHMLWGIVGMFVMASAFGIIAVIQNTVNSF</sequence>
<dbReference type="STRING" id="1797247.A2419_00380"/>